<evidence type="ECO:0000256" key="2">
    <source>
        <dbReference type="ARBA" id="ARBA00008889"/>
    </source>
</evidence>
<dbReference type="PANTHER" id="PTHR11560">
    <property type="entry name" value="39S RIBOSOMAL PROTEIN L10, MITOCHONDRIAL"/>
    <property type="match status" value="1"/>
</dbReference>
<evidence type="ECO:0000313" key="9">
    <source>
        <dbReference type="Ensembl" id="ENSSPUP00000023049.1"/>
    </source>
</evidence>
<dbReference type="SUPFAM" id="SSF160369">
    <property type="entry name" value="Ribosomal protein L10-like"/>
    <property type="match status" value="1"/>
</dbReference>
<gene>
    <name evidence="9" type="primary">MRPL10</name>
</gene>
<evidence type="ECO:0000256" key="1">
    <source>
        <dbReference type="ARBA" id="ARBA00004173"/>
    </source>
</evidence>
<keyword evidence="3" id="KW-0809">Transit peptide</keyword>
<comment type="similarity">
    <text evidence="2">Belongs to the universal ribosomal protein uL10 family.</text>
</comment>
<evidence type="ECO:0000256" key="5">
    <source>
        <dbReference type="ARBA" id="ARBA00023128"/>
    </source>
</evidence>
<dbReference type="AlphaFoldDB" id="A0A8D0HRK2"/>
<evidence type="ECO:0000256" key="7">
    <source>
        <dbReference type="ARBA" id="ARBA00035707"/>
    </source>
</evidence>
<dbReference type="Gene3D" id="3.30.70.1730">
    <property type="match status" value="1"/>
</dbReference>
<evidence type="ECO:0000256" key="8">
    <source>
        <dbReference type="ARBA" id="ARBA00035716"/>
    </source>
</evidence>
<dbReference type="GO" id="GO:0005654">
    <property type="term" value="C:nucleoplasm"/>
    <property type="evidence" value="ECO:0007669"/>
    <property type="project" value="Ensembl"/>
</dbReference>
<keyword evidence="5" id="KW-0496">Mitochondrion</keyword>
<dbReference type="InterPro" id="IPR043141">
    <property type="entry name" value="Ribosomal_uL10-like_sf"/>
</dbReference>
<keyword evidence="4" id="KW-0689">Ribosomal protein</keyword>
<evidence type="ECO:0000313" key="10">
    <source>
        <dbReference type="Proteomes" id="UP000694392"/>
    </source>
</evidence>
<dbReference type="GO" id="GO:0005743">
    <property type="term" value="C:mitochondrial inner membrane"/>
    <property type="evidence" value="ECO:0007669"/>
    <property type="project" value="UniProtKB-ARBA"/>
</dbReference>
<dbReference type="InterPro" id="IPR001790">
    <property type="entry name" value="Ribosomal_uL10"/>
</dbReference>
<dbReference type="InterPro" id="IPR047865">
    <property type="entry name" value="Ribosomal_uL10_bac_type"/>
</dbReference>
<dbReference type="OMA" id="RHRLYKH"/>
<keyword evidence="6" id="KW-0687">Ribonucleoprotein</keyword>
<dbReference type="Proteomes" id="UP000694392">
    <property type="component" value="Unplaced"/>
</dbReference>
<reference evidence="9" key="1">
    <citation type="submission" date="2025-08" db="UniProtKB">
        <authorList>
            <consortium name="Ensembl"/>
        </authorList>
    </citation>
    <scope>IDENTIFICATION</scope>
</reference>
<dbReference type="CDD" id="cd05797">
    <property type="entry name" value="Ribosomal_L10"/>
    <property type="match status" value="1"/>
</dbReference>
<dbReference type="FunFam" id="3.30.70.1730:FF:000006">
    <property type="entry name" value="39S ribosomal protein L10, mitochondrial"/>
    <property type="match status" value="1"/>
</dbReference>
<keyword evidence="10" id="KW-1185">Reference proteome</keyword>
<name>A0A8D0HRK2_SPHPU</name>
<dbReference type="GO" id="GO:0005762">
    <property type="term" value="C:mitochondrial large ribosomal subunit"/>
    <property type="evidence" value="ECO:0007669"/>
    <property type="project" value="Ensembl"/>
</dbReference>
<sequence>GSGGGGKGKRSWLPTLHVVRHGSKAVTRHWKPMHLERQKLMAVTEYIPPKPAIPERCLKPLVKKIEEETGYERLVRRQAVEAFRESRMITVCQYNSLSNDDMLMLRHQLRKHNIHVKFFPNEIIIPFLLESKYVNLLPLFVGRNIVLVSPETKAKEMLRMLKRVPQIVLLGACIENTILSKEGVVKFSKLPSLEVAQGEMVGTLSLVASQTSSLLCRSSLHLTALLDQYVKQQSNGTGETNVQAEMGPAESSQGV</sequence>
<dbReference type="Pfam" id="PF00466">
    <property type="entry name" value="Ribosomal_L10"/>
    <property type="match status" value="1"/>
</dbReference>
<protein>
    <recommendedName>
        <fullName evidence="7">Large ribosomal subunit protein uL10m</fullName>
    </recommendedName>
    <alternativeName>
        <fullName evidence="8">39S ribosomal protein L10, mitochondrial</fullName>
    </alternativeName>
</protein>
<dbReference type="GeneTree" id="ENSGT00390000000603"/>
<evidence type="ECO:0000256" key="4">
    <source>
        <dbReference type="ARBA" id="ARBA00022980"/>
    </source>
</evidence>
<evidence type="ECO:0000256" key="3">
    <source>
        <dbReference type="ARBA" id="ARBA00022946"/>
    </source>
</evidence>
<evidence type="ECO:0000256" key="6">
    <source>
        <dbReference type="ARBA" id="ARBA00023274"/>
    </source>
</evidence>
<accession>A0A8D0HRK2</accession>
<dbReference type="Ensembl" id="ENSSPUT00000024577.1">
    <property type="protein sequence ID" value="ENSSPUP00000023049.1"/>
    <property type="gene ID" value="ENSSPUG00000017695.1"/>
</dbReference>
<comment type="subcellular location">
    <subcellularLocation>
        <location evidence="1">Mitochondrion</location>
    </subcellularLocation>
</comment>
<proteinExistence type="inferred from homology"/>
<organism evidence="9 10">
    <name type="scientific">Sphenodon punctatus</name>
    <name type="common">Tuatara</name>
    <name type="synonym">Hatteria punctata</name>
    <dbReference type="NCBI Taxonomy" id="8508"/>
    <lineage>
        <taxon>Eukaryota</taxon>
        <taxon>Metazoa</taxon>
        <taxon>Chordata</taxon>
        <taxon>Craniata</taxon>
        <taxon>Vertebrata</taxon>
        <taxon>Euteleostomi</taxon>
        <taxon>Lepidosauria</taxon>
        <taxon>Sphenodontia</taxon>
        <taxon>Sphenodontidae</taxon>
        <taxon>Sphenodon</taxon>
    </lineage>
</organism>
<reference evidence="9" key="2">
    <citation type="submission" date="2025-09" db="UniProtKB">
        <authorList>
            <consortium name="Ensembl"/>
        </authorList>
    </citation>
    <scope>IDENTIFICATION</scope>
</reference>